<sequence>QSAKVYLGQAGRYAPGYNLVGGPYFVDNLTDCLANCSRTAGCGSVDFDSFGKTCFLNACGAGPSLPVCTTAEDSNYWFLELVWL</sequence>
<comment type="caution">
    <text evidence="2">The sequence shown here is derived from an EMBL/GenBank/DDBJ whole genome shotgun (WGS) entry which is preliminary data.</text>
</comment>
<reference evidence="2 3" key="1">
    <citation type="submission" date="2017-06" db="EMBL/GenBank/DDBJ databases">
        <title>A platform for efficient transgenesis in Macrostomum lignano, a flatworm model organism for stem cell research.</title>
        <authorList>
            <person name="Berezikov E."/>
        </authorList>
    </citation>
    <scope>NUCLEOTIDE SEQUENCE [LARGE SCALE GENOMIC DNA]</scope>
    <source>
        <strain evidence="2">DV1</strain>
        <tissue evidence="2">Whole organism</tissue>
    </source>
</reference>
<keyword evidence="3" id="KW-1185">Reference proteome</keyword>
<dbReference type="EMBL" id="NIVC01000106">
    <property type="protein sequence ID" value="PAA90621.1"/>
    <property type="molecule type" value="Genomic_DNA"/>
</dbReference>
<protein>
    <recommendedName>
        <fullName evidence="1">Apple domain-containing protein</fullName>
    </recommendedName>
</protein>
<dbReference type="Proteomes" id="UP000215902">
    <property type="component" value="Unassembled WGS sequence"/>
</dbReference>
<feature type="domain" description="Apple" evidence="1">
    <location>
        <begin position="26"/>
        <end position="58"/>
    </location>
</feature>
<feature type="non-terminal residue" evidence="2">
    <location>
        <position position="1"/>
    </location>
</feature>
<gene>
    <name evidence="2" type="ORF">BOX15_Mlig016903g3</name>
</gene>
<evidence type="ECO:0000259" key="1">
    <source>
        <dbReference type="Pfam" id="PF00024"/>
    </source>
</evidence>
<dbReference type="Pfam" id="PF00024">
    <property type="entry name" value="PAN_1"/>
    <property type="match status" value="1"/>
</dbReference>
<dbReference type="AlphaFoldDB" id="A0A267GX64"/>
<dbReference type="InterPro" id="IPR003609">
    <property type="entry name" value="Pan_app"/>
</dbReference>
<evidence type="ECO:0000313" key="3">
    <source>
        <dbReference type="Proteomes" id="UP000215902"/>
    </source>
</evidence>
<evidence type="ECO:0000313" key="2">
    <source>
        <dbReference type="EMBL" id="PAA90621.1"/>
    </source>
</evidence>
<name>A0A267GX64_9PLAT</name>
<dbReference type="SUPFAM" id="SSF57414">
    <property type="entry name" value="Hairpin loop containing domain-like"/>
    <property type="match status" value="1"/>
</dbReference>
<dbReference type="Gene3D" id="3.50.4.10">
    <property type="entry name" value="Hepatocyte Growth Factor"/>
    <property type="match status" value="1"/>
</dbReference>
<proteinExistence type="predicted"/>
<organism evidence="2 3">
    <name type="scientific">Macrostomum lignano</name>
    <dbReference type="NCBI Taxonomy" id="282301"/>
    <lineage>
        <taxon>Eukaryota</taxon>
        <taxon>Metazoa</taxon>
        <taxon>Spiralia</taxon>
        <taxon>Lophotrochozoa</taxon>
        <taxon>Platyhelminthes</taxon>
        <taxon>Rhabditophora</taxon>
        <taxon>Macrostomorpha</taxon>
        <taxon>Macrostomida</taxon>
        <taxon>Macrostomidae</taxon>
        <taxon>Macrostomum</taxon>
    </lineage>
</organism>
<accession>A0A267GX64</accession>